<evidence type="ECO:0000256" key="1">
    <source>
        <dbReference type="SAM" id="MobiDB-lite"/>
    </source>
</evidence>
<evidence type="ECO:0000313" key="3">
    <source>
        <dbReference type="EMBL" id="ELR13686.1"/>
    </source>
</evidence>
<proteinExistence type="predicted"/>
<gene>
    <name evidence="3" type="ORF">ACA1_332500</name>
</gene>
<reference evidence="3 4" key="1">
    <citation type="journal article" date="2013" name="Genome Biol.">
        <title>Genome of Acanthamoeba castellanii highlights extensive lateral gene transfer and early evolution of tyrosine kinase signaling.</title>
        <authorList>
            <person name="Clarke M."/>
            <person name="Lohan A.J."/>
            <person name="Liu B."/>
            <person name="Lagkouvardos I."/>
            <person name="Roy S."/>
            <person name="Zafar N."/>
            <person name="Bertelli C."/>
            <person name="Schilde C."/>
            <person name="Kianianmomeni A."/>
            <person name="Burglin T.R."/>
            <person name="Frech C."/>
            <person name="Turcotte B."/>
            <person name="Kopec K.O."/>
            <person name="Synnott J.M."/>
            <person name="Choo C."/>
            <person name="Paponov I."/>
            <person name="Finkler A."/>
            <person name="Soon Heng Tan C."/>
            <person name="Hutchins A.P."/>
            <person name="Weinmeier T."/>
            <person name="Rattei T."/>
            <person name="Chu J.S."/>
            <person name="Gimenez G."/>
            <person name="Irimia M."/>
            <person name="Rigden D.J."/>
            <person name="Fitzpatrick D.A."/>
            <person name="Lorenzo-Morales J."/>
            <person name="Bateman A."/>
            <person name="Chiu C.H."/>
            <person name="Tang P."/>
            <person name="Hegemann P."/>
            <person name="Fromm H."/>
            <person name="Raoult D."/>
            <person name="Greub G."/>
            <person name="Miranda-Saavedra D."/>
            <person name="Chen N."/>
            <person name="Nash P."/>
            <person name="Ginger M.L."/>
            <person name="Horn M."/>
            <person name="Schaap P."/>
            <person name="Caler L."/>
            <person name="Loftus B."/>
        </authorList>
    </citation>
    <scope>NUCLEOTIDE SEQUENCE [LARGE SCALE GENOMIC DNA]</scope>
    <source>
        <strain evidence="3 4">Neff</strain>
    </source>
</reference>
<feature type="compositionally biased region" description="Low complexity" evidence="1">
    <location>
        <begin position="439"/>
        <end position="449"/>
    </location>
</feature>
<sequence>MDLGEDKWIFIWSGVGGGVIVLLALFAALTAYLCARHNHRRRPGGGSPYLPLYDEEAAMPRGRKGKGDVMSAEASLREYLEDNVATPPETQQHRIREEEALMNARYYLRSSMAAMDTSLPGIGHRKRKFSFLVRHPQRGLHLMTMVHRGINCVLSFGSDSGKATFCNLLQSLRHPYVCPTLDADFLAEKEMAVIFRAFQPKGSLKDLIYRGLAFFQSKGFMYGHLHSGNVILDNKTCRLTDYENSLLNVMPRLQPFFLLLPDRQPDVIAFAHLLFEMAAGRELTAHDQVNEDTLASQPQVLDILKRILGLAVGQEEALRTVTEVLHQPFFFHVQLRHHSSKKTRIDSKGLDMLKAAHRTSIIGKDDFLALEGEHELGRSLRRCVSLVDTRRAEREEKRRVVAAIAGSLDLVDPAADHQQHQQQNQQHDGPAGQDEEETTTTMTDTNINDVDNRDKKDETDPPLERMSPPAPTTLSTPLPPLSPSSPSTSTTPSAGVSPSSP</sequence>
<dbReference type="Proteomes" id="UP000011083">
    <property type="component" value="Unassembled WGS sequence"/>
</dbReference>
<dbReference type="Gene3D" id="1.10.510.10">
    <property type="entry name" value="Transferase(Phosphotransferase) domain 1"/>
    <property type="match status" value="1"/>
</dbReference>
<dbReference type="SUPFAM" id="SSF56112">
    <property type="entry name" value="Protein kinase-like (PK-like)"/>
    <property type="match status" value="1"/>
</dbReference>
<dbReference type="InterPro" id="IPR011009">
    <property type="entry name" value="Kinase-like_dom_sf"/>
</dbReference>
<feature type="compositionally biased region" description="Low complexity" evidence="1">
    <location>
        <begin position="420"/>
        <end position="432"/>
    </location>
</feature>
<organism evidence="3 4">
    <name type="scientific">Acanthamoeba castellanii (strain ATCC 30010 / Neff)</name>
    <dbReference type="NCBI Taxonomy" id="1257118"/>
    <lineage>
        <taxon>Eukaryota</taxon>
        <taxon>Amoebozoa</taxon>
        <taxon>Discosea</taxon>
        <taxon>Longamoebia</taxon>
        <taxon>Centramoebida</taxon>
        <taxon>Acanthamoebidae</taxon>
        <taxon>Acanthamoeba</taxon>
    </lineage>
</organism>
<name>L8GN94_ACACF</name>
<dbReference type="STRING" id="1257118.L8GN94"/>
<dbReference type="OrthoDB" id="10045021at2759"/>
<dbReference type="GeneID" id="14914254"/>
<dbReference type="KEGG" id="acan:ACA1_332500"/>
<feature type="compositionally biased region" description="Basic and acidic residues" evidence="1">
    <location>
        <begin position="450"/>
        <end position="463"/>
    </location>
</feature>
<accession>L8GN94</accession>
<keyword evidence="2" id="KW-1133">Transmembrane helix</keyword>
<feature type="compositionally biased region" description="Low complexity" evidence="1">
    <location>
        <begin position="484"/>
        <end position="501"/>
    </location>
</feature>
<evidence type="ECO:0000313" key="4">
    <source>
        <dbReference type="Proteomes" id="UP000011083"/>
    </source>
</evidence>
<feature type="region of interest" description="Disordered" evidence="1">
    <location>
        <begin position="414"/>
        <end position="501"/>
    </location>
</feature>
<keyword evidence="4" id="KW-1185">Reference proteome</keyword>
<protein>
    <submittedName>
        <fullName evidence="3">Uncharacterized protein</fullName>
    </submittedName>
</protein>
<dbReference type="EMBL" id="KB008086">
    <property type="protein sequence ID" value="ELR13686.1"/>
    <property type="molecule type" value="Genomic_DNA"/>
</dbReference>
<keyword evidence="2" id="KW-0472">Membrane</keyword>
<dbReference type="AlphaFoldDB" id="L8GN94"/>
<keyword evidence="2" id="KW-0812">Transmembrane</keyword>
<dbReference type="VEuPathDB" id="AmoebaDB:ACA1_332500"/>
<evidence type="ECO:0000256" key="2">
    <source>
        <dbReference type="SAM" id="Phobius"/>
    </source>
</evidence>
<feature type="transmembrane region" description="Helical" evidence="2">
    <location>
        <begin position="12"/>
        <end position="35"/>
    </location>
</feature>
<dbReference type="RefSeq" id="XP_004335699.1">
    <property type="nucleotide sequence ID" value="XM_004335651.1"/>
</dbReference>